<dbReference type="Pfam" id="PF01734">
    <property type="entry name" value="Patatin"/>
    <property type="match status" value="1"/>
</dbReference>
<keyword evidence="2" id="KW-0812">Transmembrane</keyword>
<dbReference type="GO" id="GO:0006629">
    <property type="term" value="P:lipid metabolic process"/>
    <property type="evidence" value="ECO:0007669"/>
    <property type="project" value="UniProtKB-KW"/>
</dbReference>
<dbReference type="InterPro" id="IPR016035">
    <property type="entry name" value="Acyl_Trfase/lysoPLipase"/>
</dbReference>
<dbReference type="PROSITE" id="PS51635">
    <property type="entry name" value="PNPLA"/>
    <property type="match status" value="1"/>
</dbReference>
<dbReference type="SUPFAM" id="SSF52151">
    <property type="entry name" value="FabD/lysophospholipase-like"/>
    <property type="match status" value="1"/>
</dbReference>
<evidence type="ECO:0000313" key="4">
    <source>
        <dbReference type="EMBL" id="QHT74997.1"/>
    </source>
</evidence>
<evidence type="ECO:0000256" key="2">
    <source>
        <dbReference type="SAM" id="Phobius"/>
    </source>
</evidence>
<dbReference type="PANTHER" id="PTHR46394">
    <property type="entry name" value="ANNEXIN"/>
    <property type="match status" value="1"/>
</dbReference>
<accession>A0A6C0H3L5</accession>
<keyword evidence="2" id="KW-1133">Transmembrane helix</keyword>
<dbReference type="Gene3D" id="3.40.1090.10">
    <property type="entry name" value="Cytosolic phospholipase A2 catalytic domain"/>
    <property type="match status" value="1"/>
</dbReference>
<feature type="domain" description="PNPLA" evidence="3">
    <location>
        <begin position="28"/>
        <end position="207"/>
    </location>
</feature>
<dbReference type="EMBL" id="MN739860">
    <property type="protein sequence ID" value="QHT74997.1"/>
    <property type="molecule type" value="Genomic_DNA"/>
</dbReference>
<name>A0A6C0H3L5_9ZZZZ</name>
<dbReference type="InterPro" id="IPR052580">
    <property type="entry name" value="Lipid_Hydrolase"/>
</dbReference>
<dbReference type="PANTHER" id="PTHR46394:SF1">
    <property type="entry name" value="PNPLA DOMAIN-CONTAINING PROTEIN"/>
    <property type="match status" value="1"/>
</dbReference>
<evidence type="ECO:0000256" key="1">
    <source>
        <dbReference type="ARBA" id="ARBA00023098"/>
    </source>
</evidence>
<organism evidence="4">
    <name type="scientific">viral metagenome</name>
    <dbReference type="NCBI Taxonomy" id="1070528"/>
    <lineage>
        <taxon>unclassified sequences</taxon>
        <taxon>metagenomes</taxon>
        <taxon>organismal metagenomes</taxon>
    </lineage>
</organism>
<dbReference type="InterPro" id="IPR002641">
    <property type="entry name" value="PNPLA_dom"/>
</dbReference>
<reference evidence="4" key="1">
    <citation type="journal article" date="2020" name="Nature">
        <title>Giant virus diversity and host interactions through global metagenomics.</title>
        <authorList>
            <person name="Schulz F."/>
            <person name="Roux S."/>
            <person name="Paez-Espino D."/>
            <person name="Jungbluth S."/>
            <person name="Walsh D.A."/>
            <person name="Denef V.J."/>
            <person name="McMahon K.D."/>
            <person name="Konstantinidis K.T."/>
            <person name="Eloe-Fadrosh E.A."/>
            <person name="Kyrpides N.C."/>
            <person name="Woyke T."/>
        </authorList>
    </citation>
    <scope>NUCLEOTIDE SEQUENCE</scope>
    <source>
        <strain evidence="4">GVMAG-M-3300023179-62</strain>
    </source>
</reference>
<keyword evidence="2" id="KW-0472">Membrane</keyword>
<keyword evidence="1" id="KW-0443">Lipid metabolism</keyword>
<feature type="transmembrane region" description="Helical" evidence="2">
    <location>
        <begin position="68"/>
        <end position="87"/>
    </location>
</feature>
<proteinExistence type="predicted"/>
<sequence>MDSDSKVLEDSSPSKEPVKVLPVYYDTLVLSGASSRAFLTLGAVQYAFDNFLLQNVKTYVGTSSGSMIGYLLAIGYTPIEIMVYICTNQIMEKMQHFNIVAMIQGRGATSFSNIQEQLEKMSIAKIGYLPTLKDLKDKMDKTLVCVTHNLTENRTEYLSYETHPHLPCITAMHMSSNLPLVFENYRYGSCLYVDGAVSDNFAIDIGEKMGEKILGVVLSAGCDSFSNDTDVNTLDFIYKLMYVPIIQAINHKIRLASDKCKIINIENNVINIKIFEFNVSSSAKLNMFSSGYEQMKQQIES</sequence>
<protein>
    <recommendedName>
        <fullName evidence="3">PNPLA domain-containing protein</fullName>
    </recommendedName>
</protein>
<dbReference type="AlphaFoldDB" id="A0A6C0H3L5"/>
<evidence type="ECO:0000259" key="3">
    <source>
        <dbReference type="PROSITE" id="PS51635"/>
    </source>
</evidence>